<dbReference type="Proteomes" id="UP000178587">
    <property type="component" value="Unassembled WGS sequence"/>
</dbReference>
<dbReference type="EMBL" id="MFLU01000007">
    <property type="protein sequence ID" value="OGG75112.1"/>
    <property type="molecule type" value="Genomic_DNA"/>
</dbReference>
<proteinExistence type="inferred from homology"/>
<evidence type="ECO:0000256" key="3">
    <source>
        <dbReference type="SAM" id="MobiDB-lite"/>
    </source>
</evidence>
<dbReference type="InterPro" id="IPR020084">
    <property type="entry name" value="NUDIX_hydrolase_CS"/>
</dbReference>
<feature type="domain" description="Nudix hydrolase" evidence="4">
    <location>
        <begin position="29"/>
        <end position="210"/>
    </location>
</feature>
<gene>
    <name evidence="5" type="ORF">A3A34_02015</name>
</gene>
<sequence>MSNKHFKGWQFPWWEYLQEEPVDAGSGEPQRRQFGASGSAKVAPDMPVTGVRRAILGHNQDMRVTSIALVMDPKHLDCRKHPGGKIEPGESREAAIVREIDEETGVPLNPHDEFESLGRFSDSKGYVFDFGATFVPEEFLWKSVEAKGVGNEGEIIEILPIDILSDPNFLNGRTERGENAPLFWDHREPTMLLPLVIAAWEEEHRAAQAA</sequence>
<dbReference type="GO" id="GO:0016787">
    <property type="term" value="F:hydrolase activity"/>
    <property type="evidence" value="ECO:0007669"/>
    <property type="project" value="UniProtKB-KW"/>
</dbReference>
<feature type="region of interest" description="Disordered" evidence="3">
    <location>
        <begin position="22"/>
        <end position="44"/>
    </location>
</feature>
<organism evidence="5 6">
    <name type="scientific">Candidatus Kaiserbacteria bacterium RIFCSPLOWO2_01_FULL_50_24</name>
    <dbReference type="NCBI Taxonomy" id="1798507"/>
    <lineage>
        <taxon>Bacteria</taxon>
        <taxon>Candidatus Kaiseribacteriota</taxon>
    </lineage>
</organism>
<evidence type="ECO:0000313" key="5">
    <source>
        <dbReference type="EMBL" id="OGG75112.1"/>
    </source>
</evidence>
<protein>
    <recommendedName>
        <fullName evidence="4">Nudix hydrolase domain-containing protein</fullName>
    </recommendedName>
</protein>
<reference evidence="5 6" key="1">
    <citation type="journal article" date="2016" name="Nat. Commun.">
        <title>Thousands of microbial genomes shed light on interconnected biogeochemical processes in an aquifer system.</title>
        <authorList>
            <person name="Anantharaman K."/>
            <person name="Brown C.T."/>
            <person name="Hug L.A."/>
            <person name="Sharon I."/>
            <person name="Castelle C.J."/>
            <person name="Probst A.J."/>
            <person name="Thomas B.C."/>
            <person name="Singh A."/>
            <person name="Wilkins M.J."/>
            <person name="Karaoz U."/>
            <person name="Brodie E.L."/>
            <person name="Williams K.H."/>
            <person name="Hubbard S.S."/>
            <person name="Banfield J.F."/>
        </authorList>
    </citation>
    <scope>NUCLEOTIDE SEQUENCE [LARGE SCALE GENOMIC DNA]</scope>
</reference>
<comment type="caution">
    <text evidence="5">The sequence shown here is derived from an EMBL/GenBank/DDBJ whole genome shotgun (WGS) entry which is preliminary data.</text>
</comment>
<dbReference type="Pfam" id="PF00293">
    <property type="entry name" value="NUDIX"/>
    <property type="match status" value="1"/>
</dbReference>
<evidence type="ECO:0000313" key="6">
    <source>
        <dbReference type="Proteomes" id="UP000178587"/>
    </source>
</evidence>
<dbReference type="PRINTS" id="PR00502">
    <property type="entry name" value="NUDIXFAMILY"/>
</dbReference>
<dbReference type="PROSITE" id="PS51462">
    <property type="entry name" value="NUDIX"/>
    <property type="match status" value="1"/>
</dbReference>
<dbReference type="PROSITE" id="PS00893">
    <property type="entry name" value="NUDIX_BOX"/>
    <property type="match status" value="1"/>
</dbReference>
<evidence type="ECO:0000259" key="4">
    <source>
        <dbReference type="PROSITE" id="PS51462"/>
    </source>
</evidence>
<dbReference type="InterPro" id="IPR015797">
    <property type="entry name" value="NUDIX_hydrolase-like_dom_sf"/>
</dbReference>
<dbReference type="SUPFAM" id="SSF55811">
    <property type="entry name" value="Nudix"/>
    <property type="match status" value="1"/>
</dbReference>
<dbReference type="InterPro" id="IPR020476">
    <property type="entry name" value="Nudix_hydrolase"/>
</dbReference>
<accession>A0A1F6EP45</accession>
<name>A0A1F6EP45_9BACT</name>
<dbReference type="Gene3D" id="3.90.79.10">
    <property type="entry name" value="Nucleoside Triphosphate Pyrophosphohydrolase"/>
    <property type="match status" value="1"/>
</dbReference>
<dbReference type="InterPro" id="IPR000086">
    <property type="entry name" value="NUDIX_hydrolase_dom"/>
</dbReference>
<evidence type="ECO:0000256" key="2">
    <source>
        <dbReference type="RuleBase" id="RU003476"/>
    </source>
</evidence>
<comment type="similarity">
    <text evidence="2">Belongs to the Nudix hydrolase family.</text>
</comment>
<evidence type="ECO:0000256" key="1">
    <source>
        <dbReference type="ARBA" id="ARBA00022801"/>
    </source>
</evidence>
<dbReference type="AlphaFoldDB" id="A0A1F6EP45"/>
<keyword evidence="1 2" id="KW-0378">Hydrolase</keyword>